<dbReference type="EMBL" id="MU393499">
    <property type="protein sequence ID" value="KAI4863690.1"/>
    <property type="molecule type" value="Genomic_DNA"/>
</dbReference>
<evidence type="ECO:0000313" key="1">
    <source>
        <dbReference type="EMBL" id="KAI4863690.1"/>
    </source>
</evidence>
<accession>A0ACB9YY94</accession>
<sequence>MHTSLCLSRLWLASCCLRYRGSFFLITSVGQMIKTHPRVISAKWCVIGGIAHLENITLFDSGVLSMKLHQREKDPYDQI</sequence>
<name>A0ACB9YY94_9PEZI</name>
<evidence type="ECO:0000313" key="2">
    <source>
        <dbReference type="Proteomes" id="UP001497700"/>
    </source>
</evidence>
<comment type="caution">
    <text evidence="1">The sequence shown here is derived from an EMBL/GenBank/DDBJ whole genome shotgun (WGS) entry which is preliminary data.</text>
</comment>
<dbReference type="Proteomes" id="UP001497700">
    <property type="component" value="Unassembled WGS sequence"/>
</dbReference>
<organism evidence="1 2">
    <name type="scientific">Hypoxylon rubiginosum</name>
    <dbReference type="NCBI Taxonomy" id="110542"/>
    <lineage>
        <taxon>Eukaryota</taxon>
        <taxon>Fungi</taxon>
        <taxon>Dikarya</taxon>
        <taxon>Ascomycota</taxon>
        <taxon>Pezizomycotina</taxon>
        <taxon>Sordariomycetes</taxon>
        <taxon>Xylariomycetidae</taxon>
        <taxon>Xylariales</taxon>
        <taxon>Hypoxylaceae</taxon>
        <taxon>Hypoxylon</taxon>
    </lineage>
</organism>
<reference evidence="1 2" key="1">
    <citation type="journal article" date="2022" name="New Phytol.">
        <title>Ecological generalism drives hyperdiversity of secondary metabolite gene clusters in xylarialean endophytes.</title>
        <authorList>
            <person name="Franco M.E.E."/>
            <person name="Wisecaver J.H."/>
            <person name="Arnold A.E."/>
            <person name="Ju Y.M."/>
            <person name="Slot J.C."/>
            <person name="Ahrendt S."/>
            <person name="Moore L.P."/>
            <person name="Eastman K.E."/>
            <person name="Scott K."/>
            <person name="Konkel Z."/>
            <person name="Mondo S.J."/>
            <person name="Kuo A."/>
            <person name="Hayes R.D."/>
            <person name="Haridas S."/>
            <person name="Andreopoulos B."/>
            <person name="Riley R."/>
            <person name="LaButti K."/>
            <person name="Pangilinan J."/>
            <person name="Lipzen A."/>
            <person name="Amirebrahimi M."/>
            <person name="Yan J."/>
            <person name="Adam C."/>
            <person name="Keymanesh K."/>
            <person name="Ng V."/>
            <person name="Louie K."/>
            <person name="Northen T."/>
            <person name="Drula E."/>
            <person name="Henrissat B."/>
            <person name="Hsieh H.M."/>
            <person name="Youens-Clark K."/>
            <person name="Lutzoni F."/>
            <person name="Miadlikowska J."/>
            <person name="Eastwood D.C."/>
            <person name="Hamelin R.C."/>
            <person name="Grigoriev I.V."/>
            <person name="U'Ren J.M."/>
        </authorList>
    </citation>
    <scope>NUCLEOTIDE SEQUENCE [LARGE SCALE GENOMIC DNA]</scope>
    <source>
        <strain evidence="1 2">CBS 119005</strain>
    </source>
</reference>
<protein>
    <submittedName>
        <fullName evidence="1">Uncharacterized protein</fullName>
    </submittedName>
</protein>
<gene>
    <name evidence="1" type="ORF">F4820DRAFT_426236</name>
</gene>
<proteinExistence type="predicted"/>
<keyword evidence="2" id="KW-1185">Reference proteome</keyword>